<dbReference type="EMBL" id="AHBW01000017">
    <property type="protein sequence ID" value="EHK86745.1"/>
    <property type="molecule type" value="Genomic_DNA"/>
</dbReference>
<comment type="similarity">
    <text evidence="2 7">Belongs to the purine-cytosine permease (2.A.39) family.</text>
</comment>
<feature type="transmembrane region" description="Helical" evidence="8">
    <location>
        <begin position="177"/>
        <end position="198"/>
    </location>
</feature>
<evidence type="ECO:0000256" key="3">
    <source>
        <dbReference type="ARBA" id="ARBA00022448"/>
    </source>
</evidence>
<dbReference type="PANTHER" id="PTHR31806:SF1">
    <property type="entry name" value="PURINE-CYTOSINE PERMEASE FCY2-RELATED"/>
    <property type="match status" value="1"/>
</dbReference>
<feature type="transmembrane region" description="Helical" evidence="8">
    <location>
        <begin position="111"/>
        <end position="131"/>
    </location>
</feature>
<keyword evidence="6 7" id="KW-0472">Membrane</keyword>
<dbReference type="InterPro" id="IPR001248">
    <property type="entry name" value="Pur-cyt_permease"/>
</dbReference>
<dbReference type="InterPro" id="IPR026030">
    <property type="entry name" value="Pur-cyt_permease_Fcy2/21/22"/>
</dbReference>
<protein>
    <submittedName>
        <fullName evidence="9">NCS1 family transporter</fullName>
    </submittedName>
</protein>
<feature type="transmembrane region" description="Helical" evidence="8">
    <location>
        <begin position="210"/>
        <end position="231"/>
    </location>
</feature>
<evidence type="ECO:0000256" key="4">
    <source>
        <dbReference type="ARBA" id="ARBA00022692"/>
    </source>
</evidence>
<feature type="transmembrane region" description="Helical" evidence="8">
    <location>
        <begin position="336"/>
        <end position="355"/>
    </location>
</feature>
<evidence type="ECO:0000256" key="5">
    <source>
        <dbReference type="ARBA" id="ARBA00022989"/>
    </source>
</evidence>
<comment type="subcellular location">
    <subcellularLocation>
        <location evidence="1">Membrane</location>
        <topology evidence="1">Multi-pass membrane protein</topology>
    </subcellularLocation>
</comment>
<dbReference type="AlphaFoldDB" id="H0JKE3"/>
<dbReference type="Pfam" id="PF02133">
    <property type="entry name" value="Transp_cyt_pur"/>
    <property type="match status" value="1"/>
</dbReference>
<feature type="transmembrane region" description="Helical" evidence="8">
    <location>
        <begin position="67"/>
        <end position="90"/>
    </location>
</feature>
<dbReference type="PANTHER" id="PTHR31806">
    <property type="entry name" value="PURINE-CYTOSINE PERMEASE FCY2-RELATED"/>
    <property type="match status" value="1"/>
</dbReference>
<gene>
    <name evidence="9" type="ORF">AK37_00200</name>
</gene>
<feature type="transmembrane region" description="Helical" evidence="8">
    <location>
        <begin position="296"/>
        <end position="324"/>
    </location>
</feature>
<dbReference type="PATRIC" id="fig|1114960.4.peg.29"/>
<evidence type="ECO:0000256" key="2">
    <source>
        <dbReference type="ARBA" id="ARBA00008974"/>
    </source>
</evidence>
<dbReference type="GO" id="GO:0022857">
    <property type="term" value="F:transmembrane transporter activity"/>
    <property type="evidence" value="ECO:0007669"/>
    <property type="project" value="InterPro"/>
</dbReference>
<evidence type="ECO:0000256" key="1">
    <source>
        <dbReference type="ARBA" id="ARBA00004141"/>
    </source>
</evidence>
<keyword evidence="5 8" id="KW-1133">Transmembrane helix</keyword>
<dbReference type="PIRSF" id="PIRSF002744">
    <property type="entry name" value="Pur-cyt_permease"/>
    <property type="match status" value="1"/>
</dbReference>
<reference evidence="9 10" key="1">
    <citation type="submission" date="2011-12" db="EMBL/GenBank/DDBJ databases">
        <authorList>
            <person name="Kriszt B."/>
            <person name="Tancsics A."/>
            <person name="Cserhati M."/>
            <person name="Toth A."/>
            <person name="Nagy I."/>
            <person name="Horvath B."/>
            <person name="Tamura T."/>
            <person name="Kukolya J."/>
            <person name="Szoboszlay S."/>
        </authorList>
    </citation>
    <scope>NUCLEOTIDE SEQUENCE [LARGE SCALE GENOMIC DNA]</scope>
    <source>
        <strain evidence="9 10">AK37</strain>
    </source>
</reference>
<feature type="transmembrane region" description="Helical" evidence="8">
    <location>
        <begin position="451"/>
        <end position="471"/>
    </location>
</feature>
<comment type="caution">
    <text evidence="9">The sequence shown here is derived from an EMBL/GenBank/DDBJ whole genome shotgun (WGS) entry which is preliminary data.</text>
</comment>
<feature type="transmembrane region" description="Helical" evidence="8">
    <location>
        <begin position="151"/>
        <end position="170"/>
    </location>
</feature>
<dbReference type="GO" id="GO:0005886">
    <property type="term" value="C:plasma membrane"/>
    <property type="evidence" value="ECO:0007669"/>
    <property type="project" value="TreeGrafter"/>
</dbReference>
<feature type="transmembrane region" description="Helical" evidence="8">
    <location>
        <begin position="38"/>
        <end position="61"/>
    </location>
</feature>
<sequence>MNEFASTQTGGVDEVGRIEARGVEYVPPEERHSPPNELAAVFFSAQMCLGIIVLGSLPVLFGLSWWASFWAITVGTLIGTAFFGPMALLGPRTGTNSAVSSSAFFGVVGRLIPSLVVLFIAVGFYALAVWTGAQAIVAGANRLFDMPIGDLQLAIAYALIGAITVMVALVGHATVVAAAKVLSPLLAVLLVIGIVIKLPDFQADYAGGDYLLGGFWSTWLLSMVTAAGLPLSYAPFVNDYARYLPAHQARRGAWMASLGVFLGCWFALVFAAYFTTMFPDLSVDFVFGLVDASPTWFAIPLIVVGLLGGCGQGAVALYGSGLITSALLPQLGRVKATLAISAVGLALVYLGSLVWDSISSVSAFITLLIVFTAPWLVISVLGHLAVRGRYAPEDLLYQSSNGSRSVYWYNGGWNLFAIAAWVPSVLVGLMLANTPPVLEGPWRSVAGGVDLSFAAASLLALLIYGTFLLVARARVVATPAGTADGMALQSPAVRSAADGLPVSDMKEVTTHE</sequence>
<feature type="transmembrane region" description="Helical" evidence="8">
    <location>
        <begin position="361"/>
        <end position="386"/>
    </location>
</feature>
<dbReference type="Gene3D" id="1.10.4160.10">
    <property type="entry name" value="Hydantoin permease"/>
    <property type="match status" value="1"/>
</dbReference>
<evidence type="ECO:0000256" key="8">
    <source>
        <dbReference type="SAM" id="Phobius"/>
    </source>
</evidence>
<keyword evidence="3 7" id="KW-0813">Transport</keyword>
<dbReference type="RefSeq" id="WP_006550030.1">
    <property type="nucleotide sequence ID" value="NZ_AHBW01000017.1"/>
</dbReference>
<accession>H0JKE3</accession>
<feature type="transmembrane region" description="Helical" evidence="8">
    <location>
        <begin position="252"/>
        <end position="276"/>
    </location>
</feature>
<name>H0JKE3_9NOCA</name>
<feature type="transmembrane region" description="Helical" evidence="8">
    <location>
        <begin position="407"/>
        <end position="431"/>
    </location>
</feature>
<dbReference type="Proteomes" id="UP000005064">
    <property type="component" value="Unassembled WGS sequence"/>
</dbReference>
<evidence type="ECO:0000313" key="10">
    <source>
        <dbReference type="Proteomes" id="UP000005064"/>
    </source>
</evidence>
<organism evidence="9 10">
    <name type="scientific">Rhodococcus pyridinivorans AK37</name>
    <dbReference type="NCBI Taxonomy" id="1114960"/>
    <lineage>
        <taxon>Bacteria</taxon>
        <taxon>Bacillati</taxon>
        <taxon>Actinomycetota</taxon>
        <taxon>Actinomycetes</taxon>
        <taxon>Mycobacteriales</taxon>
        <taxon>Nocardiaceae</taxon>
        <taxon>Rhodococcus</taxon>
    </lineage>
</organism>
<keyword evidence="4 8" id="KW-0812">Transmembrane</keyword>
<evidence type="ECO:0000256" key="6">
    <source>
        <dbReference type="ARBA" id="ARBA00023136"/>
    </source>
</evidence>
<evidence type="ECO:0000313" key="9">
    <source>
        <dbReference type="EMBL" id="EHK86745.1"/>
    </source>
</evidence>
<evidence type="ECO:0000256" key="7">
    <source>
        <dbReference type="PIRNR" id="PIRNR002744"/>
    </source>
</evidence>
<proteinExistence type="inferred from homology"/>